<organism evidence="1 2">
    <name type="scientific">Pleurodeles waltl</name>
    <name type="common">Iberian ribbed newt</name>
    <dbReference type="NCBI Taxonomy" id="8319"/>
    <lineage>
        <taxon>Eukaryota</taxon>
        <taxon>Metazoa</taxon>
        <taxon>Chordata</taxon>
        <taxon>Craniata</taxon>
        <taxon>Vertebrata</taxon>
        <taxon>Euteleostomi</taxon>
        <taxon>Amphibia</taxon>
        <taxon>Batrachia</taxon>
        <taxon>Caudata</taxon>
        <taxon>Salamandroidea</taxon>
        <taxon>Salamandridae</taxon>
        <taxon>Pleurodelinae</taxon>
        <taxon>Pleurodeles</taxon>
    </lineage>
</organism>
<protein>
    <submittedName>
        <fullName evidence="1">Uncharacterized protein</fullName>
    </submittedName>
</protein>
<evidence type="ECO:0000313" key="2">
    <source>
        <dbReference type="Proteomes" id="UP001066276"/>
    </source>
</evidence>
<dbReference type="Proteomes" id="UP001066276">
    <property type="component" value="Chromosome 4_2"/>
</dbReference>
<gene>
    <name evidence="1" type="ORF">NDU88_002721</name>
</gene>
<sequence>MEEEALPLDMIKDDDLEIMKGMTCRESFLTRDLSSSEPVHARKRKQENVIDKYEKVLWRIQVEPEKYLIHLLLIKEKRGIIPQSMEKPGKSPGA</sequence>
<dbReference type="EMBL" id="JANPWB010000008">
    <property type="protein sequence ID" value="KAJ1162253.1"/>
    <property type="molecule type" value="Genomic_DNA"/>
</dbReference>
<reference evidence="1" key="1">
    <citation type="journal article" date="2022" name="bioRxiv">
        <title>Sequencing and chromosome-scale assembly of the giantPleurodeles waltlgenome.</title>
        <authorList>
            <person name="Brown T."/>
            <person name="Elewa A."/>
            <person name="Iarovenko S."/>
            <person name="Subramanian E."/>
            <person name="Araus A.J."/>
            <person name="Petzold A."/>
            <person name="Susuki M."/>
            <person name="Suzuki K.-i.T."/>
            <person name="Hayashi T."/>
            <person name="Toyoda A."/>
            <person name="Oliveira C."/>
            <person name="Osipova E."/>
            <person name="Leigh N.D."/>
            <person name="Simon A."/>
            <person name="Yun M.H."/>
        </authorList>
    </citation>
    <scope>NUCLEOTIDE SEQUENCE</scope>
    <source>
        <strain evidence="1">20211129_DDA</strain>
        <tissue evidence="1">Liver</tissue>
    </source>
</reference>
<name>A0AAV7SFQ8_PLEWA</name>
<comment type="caution">
    <text evidence="1">The sequence shown here is derived from an EMBL/GenBank/DDBJ whole genome shotgun (WGS) entry which is preliminary data.</text>
</comment>
<evidence type="ECO:0000313" key="1">
    <source>
        <dbReference type="EMBL" id="KAJ1162253.1"/>
    </source>
</evidence>
<keyword evidence="2" id="KW-1185">Reference proteome</keyword>
<dbReference type="AlphaFoldDB" id="A0AAV7SFQ8"/>
<accession>A0AAV7SFQ8</accession>
<proteinExistence type="predicted"/>